<dbReference type="GO" id="GO:0090537">
    <property type="term" value="C:CERF complex"/>
    <property type="evidence" value="ECO:0007669"/>
    <property type="project" value="InterPro"/>
</dbReference>
<feature type="region of interest" description="Disordered" evidence="1">
    <location>
        <begin position="324"/>
        <end position="398"/>
    </location>
</feature>
<dbReference type="OrthoDB" id="303107at2759"/>
<feature type="compositionally biased region" description="Low complexity" evidence="1">
    <location>
        <begin position="332"/>
        <end position="343"/>
    </location>
</feature>
<proteinExistence type="predicted"/>
<dbReference type="STRING" id="407821.A0A087SXQ9"/>
<feature type="non-terminal residue" evidence="2">
    <location>
        <position position="535"/>
    </location>
</feature>
<evidence type="ECO:0000313" key="3">
    <source>
        <dbReference type="Proteomes" id="UP000054359"/>
    </source>
</evidence>
<feature type="compositionally biased region" description="Basic and acidic residues" evidence="1">
    <location>
        <begin position="372"/>
        <end position="383"/>
    </location>
</feature>
<evidence type="ECO:0000313" key="2">
    <source>
        <dbReference type="EMBL" id="KFM57648.1"/>
    </source>
</evidence>
<feature type="compositionally biased region" description="Acidic residues" evidence="1">
    <location>
        <begin position="353"/>
        <end position="362"/>
    </location>
</feature>
<feature type="compositionally biased region" description="Basic and acidic residues" evidence="1">
    <location>
        <begin position="264"/>
        <end position="298"/>
    </location>
</feature>
<gene>
    <name evidence="2" type="ORF">X975_00521</name>
</gene>
<feature type="region of interest" description="Disordered" evidence="1">
    <location>
        <begin position="254"/>
        <end position="298"/>
    </location>
</feature>
<protein>
    <submittedName>
        <fullName evidence="2">Cat eye syndrome critical region protein 2</fullName>
    </submittedName>
</protein>
<dbReference type="Proteomes" id="UP000054359">
    <property type="component" value="Unassembled WGS sequence"/>
</dbReference>
<keyword evidence="3" id="KW-1185">Reference proteome</keyword>
<dbReference type="GO" id="GO:0006338">
    <property type="term" value="P:chromatin remodeling"/>
    <property type="evidence" value="ECO:0007669"/>
    <property type="project" value="InterPro"/>
</dbReference>
<reference evidence="2 3" key="1">
    <citation type="submission" date="2013-11" db="EMBL/GenBank/DDBJ databases">
        <title>Genome sequencing of Stegodyphus mimosarum.</title>
        <authorList>
            <person name="Bechsgaard J."/>
        </authorList>
    </citation>
    <scope>NUCLEOTIDE SEQUENCE [LARGE SCALE GENOMIC DNA]</scope>
</reference>
<evidence type="ECO:0000256" key="1">
    <source>
        <dbReference type="SAM" id="MobiDB-lite"/>
    </source>
</evidence>
<dbReference type="InterPro" id="IPR029614">
    <property type="entry name" value="CECR2"/>
</dbReference>
<feature type="region of interest" description="Disordered" evidence="1">
    <location>
        <begin position="161"/>
        <end position="189"/>
    </location>
</feature>
<organism evidence="2 3">
    <name type="scientific">Stegodyphus mimosarum</name>
    <name type="common">African social velvet spider</name>
    <dbReference type="NCBI Taxonomy" id="407821"/>
    <lineage>
        <taxon>Eukaryota</taxon>
        <taxon>Metazoa</taxon>
        <taxon>Ecdysozoa</taxon>
        <taxon>Arthropoda</taxon>
        <taxon>Chelicerata</taxon>
        <taxon>Arachnida</taxon>
        <taxon>Araneae</taxon>
        <taxon>Araneomorphae</taxon>
        <taxon>Entelegynae</taxon>
        <taxon>Eresoidea</taxon>
        <taxon>Eresidae</taxon>
        <taxon>Stegodyphus</taxon>
    </lineage>
</organism>
<dbReference type="PANTHER" id="PTHR47092:SF1">
    <property type="entry name" value="CHROMATIN REMODELING REGULATOR CECR2"/>
    <property type="match status" value="1"/>
</dbReference>
<dbReference type="PANTHER" id="PTHR47092">
    <property type="entry name" value="CAT EYE SYNDROME CRITICAL REGION PROTEIN 2"/>
    <property type="match status" value="1"/>
</dbReference>
<dbReference type="EMBL" id="KK112433">
    <property type="protein sequence ID" value="KFM57648.1"/>
    <property type="molecule type" value="Genomic_DNA"/>
</dbReference>
<dbReference type="AlphaFoldDB" id="A0A087SXQ9"/>
<accession>A0A087SXQ9</accession>
<sequence length="535" mass="61294">MDEIQSWWEVPAVGHFCYIFRNVFKLFYFELAELEAAILNIQDPDMSISLEQLIMRLLQGCYDDCTIEHANWEQKLSELFEENFKDGDNPLNGTPFSFLSPRSKVEILLKLCQLRLDVPDAVKEIKDIPPEDMQAKCVGKDSNNNVYWYFCDERLYKESLSPKKKGDQTNNAKQKNKKTEKKAGKNDEKSWSIVCHTSSDWEVLVKKLARSKNAADKELAKEIKETYLLMLPEVVSEKDRLLRKRFLELAPKRTSARISKVQAQKKEEMEHKAAQERQSKEEQEVPCSKKEAAEKQKAIAERAKRAELRQARYARRAELLENGSRSRRINKSNGHNELSGSENESSDNSDKSESEDDEDSNVADEGNSSVSESEKSDSDKSESDSDSDQNETENHYIKSRGKICKKNILPAPPTNIRTSIFHNKVDSCAIKRNFVPNTYEMSQWKSTIDNKGHKLHILHGSFDDVSRSKRFKVNEAATDFRNGSLNADRQALNFRQNLASPSLHGQNFSPYRSVAPSPSVIRLDFVKTPPKRQIS</sequence>
<dbReference type="OMA" id="THFCHLF"/>
<name>A0A087SXQ9_STEMI</name>